<dbReference type="RefSeq" id="WP_128091366.1">
    <property type="nucleotide sequence ID" value="NZ_UARG01000017.1"/>
</dbReference>
<dbReference type="AlphaFoldDB" id="A0A2X2RNR5"/>
<sequence length="269" mass="30845">MKRIIAIALLATTVAFGQSQKKNGWERAQLKGKVKTVVQSGIQIGENGEEIPMNSELFSQFDKKGTVVKMQSKQNGMTIKFVDVYDKDGNMIESASRDDSNTLLSKNVYEYDERGNLTKHDVETPDGNIFMSRINVYNEQNQLVERTDCIAGMCQDKTTYKYTPEGKLSEESKFTKDELTSKTVYTYDAKGNVVEKQVFDKDNALKQRVVSAFDKNDNEVEVKYFDKDGNVTKTETYEFVYDKKNNWTKKTMSVNGQRVTIFTQKLKYF</sequence>
<gene>
    <name evidence="1" type="ORF">NCTC11546_01308</name>
</gene>
<dbReference type="EMBL" id="UARG01000017">
    <property type="protein sequence ID" value="SQA78081.1"/>
    <property type="molecule type" value="Genomic_DNA"/>
</dbReference>
<proteinExistence type="predicted"/>
<evidence type="ECO:0000313" key="2">
    <source>
        <dbReference type="Proteomes" id="UP000249891"/>
    </source>
</evidence>
<reference evidence="1 2" key="1">
    <citation type="submission" date="2018-06" db="EMBL/GenBank/DDBJ databases">
        <authorList>
            <consortium name="Pathogen Informatics"/>
            <person name="Doyle S."/>
        </authorList>
    </citation>
    <scope>NUCLEOTIDE SEQUENCE [LARGE SCALE GENOMIC DNA]</scope>
    <source>
        <strain evidence="1 2">NCTC11546</strain>
    </source>
</reference>
<evidence type="ECO:0000313" key="1">
    <source>
        <dbReference type="EMBL" id="SQA78081.1"/>
    </source>
</evidence>
<name>A0A2X2RNR5_CAPOC</name>
<organism evidence="1 2">
    <name type="scientific">Capnocytophaga ochracea</name>
    <dbReference type="NCBI Taxonomy" id="1018"/>
    <lineage>
        <taxon>Bacteria</taxon>
        <taxon>Pseudomonadati</taxon>
        <taxon>Bacteroidota</taxon>
        <taxon>Flavobacteriia</taxon>
        <taxon>Flavobacteriales</taxon>
        <taxon>Flavobacteriaceae</taxon>
        <taxon>Capnocytophaga</taxon>
    </lineage>
</organism>
<dbReference type="Proteomes" id="UP000249891">
    <property type="component" value="Unassembled WGS sequence"/>
</dbReference>
<accession>A0A2X2RNR5</accession>
<protein>
    <submittedName>
        <fullName evidence="1">YD repeat (Two copies)</fullName>
    </submittedName>
</protein>
<dbReference type="Gene3D" id="2.180.10.10">
    <property type="entry name" value="RHS repeat-associated core"/>
    <property type="match status" value="1"/>
</dbReference>